<evidence type="ECO:0000256" key="2">
    <source>
        <dbReference type="ARBA" id="ARBA00023295"/>
    </source>
</evidence>
<dbReference type="PRINTS" id="PR00743">
    <property type="entry name" value="GLHYDRLASE36"/>
</dbReference>
<dbReference type="EMBL" id="JXKH01000004">
    <property type="protein sequence ID" value="OJG18320.1"/>
    <property type="molecule type" value="Genomic_DNA"/>
</dbReference>
<dbReference type="Proteomes" id="UP000181884">
    <property type="component" value="Unassembled WGS sequence"/>
</dbReference>
<dbReference type="InterPro" id="IPR002252">
    <property type="entry name" value="Glyco_hydro_36"/>
</dbReference>
<dbReference type="Gene3D" id="2.70.98.60">
    <property type="entry name" value="alpha-galactosidase from lactobacil brevis"/>
    <property type="match status" value="1"/>
</dbReference>
<evidence type="ECO:0000313" key="3">
    <source>
        <dbReference type="EMBL" id="OJG18320.1"/>
    </source>
</evidence>
<reference evidence="3 4" key="1">
    <citation type="submission" date="2014-12" db="EMBL/GenBank/DDBJ databases">
        <title>Draft genome sequences of 29 type strains of Enterococci.</title>
        <authorList>
            <person name="Zhong Z."/>
            <person name="Sun Z."/>
            <person name="Liu W."/>
            <person name="Zhang W."/>
            <person name="Zhang H."/>
        </authorList>
    </citation>
    <scope>NUCLEOTIDE SEQUENCE [LARGE SCALE GENOMIC DNA]</scope>
    <source>
        <strain evidence="3 4">DSM 17029</strain>
    </source>
</reference>
<evidence type="ECO:0000313" key="4">
    <source>
        <dbReference type="Proteomes" id="UP000181884"/>
    </source>
</evidence>
<dbReference type="CDD" id="cd14791">
    <property type="entry name" value="GH36"/>
    <property type="match status" value="1"/>
</dbReference>
<accession>A0A1L8REV8</accession>
<keyword evidence="4" id="KW-1185">Reference proteome</keyword>
<dbReference type="InterPro" id="IPR038417">
    <property type="entry name" value="Alpga-gal_N_sf"/>
</dbReference>
<dbReference type="SUPFAM" id="SSF51445">
    <property type="entry name" value="(Trans)glycosidases"/>
    <property type="match status" value="1"/>
</dbReference>
<comment type="caution">
    <text evidence="3">The sequence shown here is derived from an EMBL/GenBank/DDBJ whole genome shotgun (WGS) entry which is preliminary data.</text>
</comment>
<dbReference type="AlphaFoldDB" id="A0A1L8REV8"/>
<dbReference type="InterPro" id="IPR017853">
    <property type="entry name" value="GH"/>
</dbReference>
<evidence type="ECO:0000256" key="1">
    <source>
        <dbReference type="ARBA" id="ARBA00022801"/>
    </source>
</evidence>
<sequence length="670" mass="76944">MGPDQFDETVSLDPEFVAASTLVEIQITGLNQPDHKGNKLGNTLVGRNLVLDKLTQKGNILEITQSYQQDSIQLTVVTTLIKDPNAEVFTWQHVTTNQGKEIGLEYVTTLNVIGLNNGAIYHRYSEDVLYIPHNSWQGELQWRHQTLKEYGLEYCLDGEKLQDATKVVEVTNETSWSCSQFSPMGVVYSPHLDQTTFWQIEHNGEWHWELTDAGFGKYLAIRAGGPTEPTNHWWKKLQNGEQFTTIPVAYGVIKGSFEQAMQQLTTHRRDIRRNNQDNQKCPVIFNDYMNSLMGDPTTAKELPMIDKAAQIGCEYYVVDCGWYSDGYWWDNVGEWLPSKERFPEGIEFLMNYIRDKGMVPGLWLEIEVMGINSDFANSLPDEWFICRHGERIRDHSRYHLDFRHPDVRSYATSVVKRLVDEYKVGYIKMDYNTPTGIGSDIQTDSFSDALLQHNRAYLAWLDEIFTAYPELIIENCGSGGMRHDYQMLARHSIQSVTDQTDYLRNGAIAAVSATAVTPEQAAIWSYPLQDGDTEEVIYNMINAMLFRIHQSGHLAELCDERLALVAEGITTYKTFREVIPTSQPVWYTGLPHLDDEWFTCGLETSEAIYLAVWRTNSLQNHFDIPLPTPITSVKLLYPQKDQKTQYLYTSQQLSVYFPDNKMARLYKLQK</sequence>
<dbReference type="Gene3D" id="3.20.20.70">
    <property type="entry name" value="Aldolase class I"/>
    <property type="match status" value="1"/>
</dbReference>
<name>A0A1L8REV8_9ENTE</name>
<dbReference type="Pfam" id="PF02065">
    <property type="entry name" value="Melibiase"/>
    <property type="match status" value="1"/>
</dbReference>
<dbReference type="GO" id="GO:0004557">
    <property type="term" value="F:alpha-galactosidase activity"/>
    <property type="evidence" value="ECO:0007669"/>
    <property type="project" value="InterPro"/>
</dbReference>
<dbReference type="PANTHER" id="PTHR43053:SF3">
    <property type="entry name" value="ALPHA-GALACTOSIDASE C-RELATED"/>
    <property type="match status" value="1"/>
</dbReference>
<dbReference type="STRING" id="214095.RU97_GL001717"/>
<keyword evidence="2" id="KW-0326">Glycosidase</keyword>
<dbReference type="PANTHER" id="PTHR43053">
    <property type="entry name" value="GLYCOSIDASE FAMILY 31"/>
    <property type="match status" value="1"/>
</dbReference>
<proteinExistence type="predicted"/>
<organism evidence="3 4">
    <name type="scientific">Enterococcus canis</name>
    <dbReference type="NCBI Taxonomy" id="214095"/>
    <lineage>
        <taxon>Bacteria</taxon>
        <taxon>Bacillati</taxon>
        <taxon>Bacillota</taxon>
        <taxon>Bacilli</taxon>
        <taxon>Lactobacillales</taxon>
        <taxon>Enterococcaceae</taxon>
        <taxon>Enterococcus</taxon>
    </lineage>
</organism>
<dbReference type="GO" id="GO:0016052">
    <property type="term" value="P:carbohydrate catabolic process"/>
    <property type="evidence" value="ECO:0007669"/>
    <property type="project" value="InterPro"/>
</dbReference>
<protein>
    <recommendedName>
        <fullName evidence="5">Alpha-galactosidase</fullName>
    </recommendedName>
</protein>
<dbReference type="InterPro" id="IPR013785">
    <property type="entry name" value="Aldolase_TIM"/>
</dbReference>
<evidence type="ECO:0008006" key="5">
    <source>
        <dbReference type="Google" id="ProtNLM"/>
    </source>
</evidence>
<keyword evidence="1" id="KW-0378">Hydrolase</keyword>
<dbReference type="InterPro" id="IPR050985">
    <property type="entry name" value="Alpha-glycosidase_related"/>
</dbReference>
<gene>
    <name evidence="3" type="ORF">RU97_GL001717</name>
</gene>